<evidence type="ECO:0000256" key="7">
    <source>
        <dbReference type="ARBA" id="ARBA00022801"/>
    </source>
</evidence>
<evidence type="ECO:0000313" key="11">
    <source>
        <dbReference type="EMBL" id="KAA8914962.1"/>
    </source>
</evidence>
<dbReference type="NCBIfam" id="TIGR03413">
    <property type="entry name" value="GSH_gloB"/>
    <property type="match status" value="1"/>
</dbReference>
<keyword evidence="12" id="KW-1185">Reference proteome</keyword>
<dbReference type="EC" id="3.1.2.6" evidence="5"/>
<dbReference type="Pfam" id="PF16123">
    <property type="entry name" value="HAGH_C"/>
    <property type="match status" value="1"/>
</dbReference>
<comment type="pathway">
    <text evidence="3">Secondary metabolite metabolism; methylglyoxal degradation; (R)-lactate from methylglyoxal: step 2/2.</text>
</comment>
<evidence type="ECO:0000256" key="6">
    <source>
        <dbReference type="ARBA" id="ARBA00022723"/>
    </source>
</evidence>
<dbReference type="PANTHER" id="PTHR11935">
    <property type="entry name" value="BETA LACTAMASE DOMAIN"/>
    <property type="match status" value="1"/>
</dbReference>
<evidence type="ECO:0000256" key="8">
    <source>
        <dbReference type="ARBA" id="ARBA00022833"/>
    </source>
</evidence>
<dbReference type="SUPFAM" id="SSF56281">
    <property type="entry name" value="Metallo-hydrolase/oxidoreductase"/>
    <property type="match status" value="1"/>
</dbReference>
<evidence type="ECO:0000256" key="2">
    <source>
        <dbReference type="ARBA" id="ARBA00001947"/>
    </source>
</evidence>
<dbReference type="InterPro" id="IPR035680">
    <property type="entry name" value="Clx_II_MBL"/>
</dbReference>
<dbReference type="CDD" id="cd07723">
    <property type="entry name" value="hydroxyacylglutathione_hydrolase_MBL-fold"/>
    <property type="match status" value="1"/>
</dbReference>
<accession>A0A642VBP0</accession>
<evidence type="ECO:0000256" key="9">
    <source>
        <dbReference type="ARBA" id="ARBA00031044"/>
    </source>
</evidence>
<dbReference type="Pfam" id="PF00753">
    <property type="entry name" value="Lactamase_B"/>
    <property type="match status" value="1"/>
</dbReference>
<comment type="similarity">
    <text evidence="4">Belongs to the metallo-beta-lactamase superfamily. Glyoxalase II family.</text>
</comment>
<evidence type="ECO:0000313" key="12">
    <source>
        <dbReference type="Proteomes" id="UP000761534"/>
    </source>
</evidence>
<gene>
    <name evidence="11" type="ORF">TRICI_002798</name>
</gene>
<dbReference type="HAMAP" id="MF_01374">
    <property type="entry name" value="Glyoxalase_2"/>
    <property type="match status" value="1"/>
</dbReference>
<dbReference type="EMBL" id="SWFS01000189">
    <property type="protein sequence ID" value="KAA8914962.1"/>
    <property type="molecule type" value="Genomic_DNA"/>
</dbReference>
<keyword evidence="7" id="KW-0378">Hydrolase</keyword>
<evidence type="ECO:0000259" key="10">
    <source>
        <dbReference type="SMART" id="SM00849"/>
    </source>
</evidence>
<evidence type="ECO:0000256" key="3">
    <source>
        <dbReference type="ARBA" id="ARBA00004963"/>
    </source>
</evidence>
<keyword evidence="6" id="KW-0479">Metal-binding</keyword>
<dbReference type="UniPathway" id="UPA00619">
    <property type="reaction ID" value="UER00676"/>
</dbReference>
<comment type="cofactor">
    <cofactor evidence="2">
        <name>Zn(2+)</name>
        <dbReference type="ChEBI" id="CHEBI:29105"/>
    </cofactor>
</comment>
<name>A0A642VBP0_9ASCO</name>
<proteinExistence type="inferred from homology"/>
<evidence type="ECO:0000256" key="5">
    <source>
        <dbReference type="ARBA" id="ARBA00011917"/>
    </source>
</evidence>
<dbReference type="OrthoDB" id="515692at2759"/>
<dbReference type="GO" id="GO:0046872">
    <property type="term" value="F:metal ion binding"/>
    <property type="evidence" value="ECO:0007669"/>
    <property type="project" value="UniProtKB-KW"/>
</dbReference>
<dbReference type="GO" id="GO:0004416">
    <property type="term" value="F:hydroxyacylglutathione hydrolase activity"/>
    <property type="evidence" value="ECO:0007669"/>
    <property type="project" value="UniProtKB-EC"/>
</dbReference>
<dbReference type="AlphaFoldDB" id="A0A642VBP0"/>
<feature type="domain" description="Metallo-beta-lactamase" evidence="10">
    <location>
        <begin position="14"/>
        <end position="175"/>
    </location>
</feature>
<dbReference type="Proteomes" id="UP000761534">
    <property type="component" value="Unassembled WGS sequence"/>
</dbReference>
<dbReference type="InterPro" id="IPR032282">
    <property type="entry name" value="HAGH_C"/>
</dbReference>
<dbReference type="SMART" id="SM00849">
    <property type="entry name" value="Lactamase_B"/>
    <property type="match status" value="1"/>
</dbReference>
<dbReference type="InterPro" id="IPR001279">
    <property type="entry name" value="Metallo-B-lactamas"/>
</dbReference>
<protein>
    <recommendedName>
        <fullName evidence="5">hydroxyacylglutathione hydrolase</fullName>
        <ecNumber evidence="5">3.1.2.6</ecNumber>
    </recommendedName>
    <alternativeName>
        <fullName evidence="9">Glyoxalase II</fullName>
    </alternativeName>
</protein>
<comment type="catalytic activity">
    <reaction evidence="1">
        <text>an S-(2-hydroxyacyl)glutathione + H2O = a 2-hydroxy carboxylate + glutathione + H(+)</text>
        <dbReference type="Rhea" id="RHEA:21864"/>
        <dbReference type="ChEBI" id="CHEBI:15377"/>
        <dbReference type="ChEBI" id="CHEBI:15378"/>
        <dbReference type="ChEBI" id="CHEBI:57925"/>
        <dbReference type="ChEBI" id="CHEBI:58896"/>
        <dbReference type="ChEBI" id="CHEBI:71261"/>
        <dbReference type="EC" id="3.1.2.6"/>
    </reaction>
</comment>
<dbReference type="PANTHER" id="PTHR11935:SF94">
    <property type="entry name" value="TENZING NORGAY, ISOFORM C"/>
    <property type="match status" value="1"/>
</dbReference>
<keyword evidence="8" id="KW-0862">Zinc</keyword>
<evidence type="ECO:0000256" key="1">
    <source>
        <dbReference type="ARBA" id="ARBA00001623"/>
    </source>
</evidence>
<sequence>MHIESIPMRWGRGDNYAYLVTDDASGQSVVIDPAEPQEVLPVLQAKKDLKLAAIINTHHHYDHAGGNKEMKQTFADVPVVGGGDCPLVAHTPKDQELWKLGENINIQALHTPCHTQDSICFAFTDHRTGDRAVFTGDTLFIAGCGRFFEGSAEDMLSALDKLANLPDDFRVYPGHEYTRGNLRFAKTVLNNDALARLDQFAAQHEHTTGQFTIADEREFNPFMRTDKPDIQSALGESNRVLVMAKLRELKNSM</sequence>
<organism evidence="11 12">
    <name type="scientific">Trichomonascus ciferrii</name>
    <dbReference type="NCBI Taxonomy" id="44093"/>
    <lineage>
        <taxon>Eukaryota</taxon>
        <taxon>Fungi</taxon>
        <taxon>Dikarya</taxon>
        <taxon>Ascomycota</taxon>
        <taxon>Saccharomycotina</taxon>
        <taxon>Dipodascomycetes</taxon>
        <taxon>Dipodascales</taxon>
        <taxon>Trichomonascaceae</taxon>
        <taxon>Trichomonascus</taxon>
        <taxon>Trichomonascus ciferrii complex</taxon>
    </lineage>
</organism>
<evidence type="ECO:0000256" key="4">
    <source>
        <dbReference type="ARBA" id="ARBA00006759"/>
    </source>
</evidence>
<dbReference type="Gene3D" id="3.60.15.10">
    <property type="entry name" value="Ribonuclease Z/Hydroxyacylglutathione hydrolase-like"/>
    <property type="match status" value="1"/>
</dbReference>
<comment type="caution">
    <text evidence="11">The sequence shown here is derived from an EMBL/GenBank/DDBJ whole genome shotgun (WGS) entry which is preliminary data.</text>
</comment>
<reference evidence="11" key="1">
    <citation type="journal article" date="2019" name="G3 (Bethesda)">
        <title>Genome Assemblies of Two Rare Opportunistic Yeast Pathogens: Diutina rugosa (syn. Candida rugosa) and Trichomonascus ciferrii (syn. Candida ciferrii).</title>
        <authorList>
            <person name="Mixao V."/>
            <person name="Saus E."/>
            <person name="Hansen A.P."/>
            <person name="Lass-Florl C."/>
            <person name="Gabaldon T."/>
        </authorList>
    </citation>
    <scope>NUCLEOTIDE SEQUENCE</scope>
    <source>
        <strain evidence="11">CBS 4856</strain>
    </source>
</reference>
<dbReference type="InterPro" id="IPR036866">
    <property type="entry name" value="RibonucZ/Hydroxyglut_hydro"/>
</dbReference>
<dbReference type="VEuPathDB" id="FungiDB:TRICI_002798"/>
<dbReference type="InterPro" id="IPR017782">
    <property type="entry name" value="Hydroxyacylglutathione_Hdrlase"/>
</dbReference>
<dbReference type="GO" id="GO:0019243">
    <property type="term" value="P:methylglyoxal catabolic process to D-lactate via S-lactoyl-glutathione"/>
    <property type="evidence" value="ECO:0007669"/>
    <property type="project" value="InterPro"/>
</dbReference>